<proteinExistence type="inferred from homology"/>
<dbReference type="EMBL" id="MT663534">
    <property type="protein sequence ID" value="QOI90249.1"/>
    <property type="molecule type" value="Genomic_DNA"/>
</dbReference>
<evidence type="ECO:0000313" key="13">
    <source>
        <dbReference type="EMBL" id="QOI90249.1"/>
    </source>
</evidence>
<evidence type="ECO:0000256" key="2">
    <source>
        <dbReference type="ARBA" id="ARBA00012388"/>
    </source>
</evidence>
<dbReference type="GO" id="GO:0005524">
    <property type="term" value="F:ATP binding"/>
    <property type="evidence" value="ECO:0007669"/>
    <property type="project" value="UniProtKB-KW"/>
</dbReference>
<evidence type="ECO:0000259" key="12">
    <source>
        <dbReference type="Pfam" id="PF19244"/>
    </source>
</evidence>
<protein>
    <recommendedName>
        <fullName evidence="10">Putative poly(A) polymerase catalytic subunit</fullName>
        <ecNumber evidence="2">2.7.7.19</ecNumber>
    </recommendedName>
</protein>
<feature type="domain" description="Poly(A) polymerase catalytic subunit" evidence="12">
    <location>
        <begin position="30"/>
        <end position="157"/>
    </location>
</feature>
<keyword evidence="7" id="KW-0946">Virion</keyword>
<keyword evidence="14" id="KW-1185">Reference proteome</keyword>
<organism evidence="13 14">
    <name type="scientific">Pyramimonas orientalis virus 01B</name>
    <dbReference type="NCBI Taxonomy" id="3134525"/>
    <lineage>
        <taxon>Viruses</taxon>
        <taxon>Varidnaviria</taxon>
        <taxon>Bamfordvirae</taxon>
        <taxon>Nucleocytoviricota</taxon>
        <taxon>Megaviricetes</taxon>
        <taxon>Imitervirales</taxon>
        <taxon>Allomimiviridae</taxon>
        <taxon>Heliosvirus</taxon>
        <taxon>Heliosvirus raunefjordenense</taxon>
    </lineage>
</organism>
<comment type="similarity">
    <text evidence="9">Belongs to the poxviridae poly(A) polymerase catalytic subunit family. Highly divergent.</text>
</comment>
<name>A0A7L9AXG8_9VIRU</name>
<evidence type="ECO:0000256" key="10">
    <source>
        <dbReference type="ARBA" id="ARBA00026159"/>
    </source>
</evidence>
<evidence type="ECO:0000256" key="4">
    <source>
        <dbReference type="ARBA" id="ARBA00022679"/>
    </source>
</evidence>
<dbReference type="Proteomes" id="UP001162120">
    <property type="component" value="Segment"/>
</dbReference>
<evidence type="ECO:0000256" key="8">
    <source>
        <dbReference type="ARBA" id="ARBA00023163"/>
    </source>
</evidence>
<comment type="subcellular location">
    <subcellularLocation>
        <location evidence="1">Virion</location>
    </subcellularLocation>
</comment>
<evidence type="ECO:0000256" key="1">
    <source>
        <dbReference type="ARBA" id="ARBA00004328"/>
    </source>
</evidence>
<sequence>MKVSKEFLETFKDETLLKEKRISIDPVLKLVKSFFQTNNIVLYGGTAMNMYLPKKMQFYDKLDVPDYDGYSEKAEKMSVELIETLKKNKFEYLFVKRAIHDGTFKVSWEFKDVADITQLNTKEYTKVLQTSTTKGGLRIVDVNLLKSNAYVELCMPKSAMFRWSKVFERLELLEKAQPLKCNMNLNTLFTNEVIPDTVKHIKNVVEMYVKSNNYPRLGLSAVSHYTNNADVVNTDFFLTEILSETIYETVNNVKKLVRKFKDLEYTISPISDTQLVPNNIDITVYYENKPYKLISIYDATRSCYSVERNNKGNVFTSIFLLLHIYYYKLFMCTFKKETLKYKCIIIALLENIKKESFTTLCYGYNKSISAIMKSRSKKNIPVVLVKHVPKK</sequence>
<keyword evidence="6" id="KW-0067">ATP-binding</keyword>
<comment type="catalytic activity">
    <reaction evidence="11">
        <text>RNA(n) + ATP = RNA(n)-3'-adenine ribonucleotide + diphosphate</text>
        <dbReference type="Rhea" id="RHEA:11332"/>
        <dbReference type="Rhea" id="RHEA-COMP:14527"/>
        <dbReference type="Rhea" id="RHEA-COMP:17347"/>
        <dbReference type="ChEBI" id="CHEBI:30616"/>
        <dbReference type="ChEBI" id="CHEBI:33019"/>
        <dbReference type="ChEBI" id="CHEBI:140395"/>
        <dbReference type="ChEBI" id="CHEBI:173115"/>
        <dbReference type="EC" id="2.7.7.19"/>
    </reaction>
</comment>
<evidence type="ECO:0000256" key="6">
    <source>
        <dbReference type="ARBA" id="ARBA00022840"/>
    </source>
</evidence>
<evidence type="ECO:0000256" key="3">
    <source>
        <dbReference type="ARBA" id="ARBA00022664"/>
    </source>
</evidence>
<evidence type="ECO:0000256" key="7">
    <source>
        <dbReference type="ARBA" id="ARBA00022844"/>
    </source>
</evidence>
<dbReference type="InterPro" id="IPR045355">
    <property type="entry name" value="PolyA_pol_cat_su"/>
</dbReference>
<dbReference type="GO" id="GO:0006397">
    <property type="term" value="P:mRNA processing"/>
    <property type="evidence" value="ECO:0007669"/>
    <property type="project" value="UniProtKB-KW"/>
</dbReference>
<dbReference type="EC" id="2.7.7.19" evidence="2"/>
<dbReference type="GO" id="GO:0044423">
    <property type="term" value="C:virion component"/>
    <property type="evidence" value="ECO:0007669"/>
    <property type="project" value="UniProtKB-KW"/>
</dbReference>
<dbReference type="Pfam" id="PF19244">
    <property type="entry name" value="Poly_A_pol_cat"/>
    <property type="match status" value="1"/>
</dbReference>
<reference evidence="13" key="1">
    <citation type="submission" date="2020-06" db="EMBL/GenBank/DDBJ databases">
        <title>Lateral gene transfer of anion-conducting channel rhodopsins between green algae and giant viruses.</title>
        <authorList>
            <person name="Rozenberg A."/>
            <person name="Oppermann J."/>
            <person name="Wietek J."/>
            <person name="Fernandez Lahore R.G."/>
            <person name="Sandaa R.-A."/>
            <person name="Bratbak G."/>
            <person name="Hegemann P."/>
            <person name="Beja O."/>
        </authorList>
    </citation>
    <scope>NUCLEOTIDE SEQUENCE</scope>
    <source>
        <strain evidence="13">01B</strain>
    </source>
</reference>
<keyword evidence="8" id="KW-0804">Transcription</keyword>
<dbReference type="GO" id="GO:1990817">
    <property type="term" value="F:poly(A) RNA polymerase activity"/>
    <property type="evidence" value="ECO:0007669"/>
    <property type="project" value="UniProtKB-EC"/>
</dbReference>
<gene>
    <name evidence="13" type="ORF">HWQ62_00112</name>
</gene>
<keyword evidence="5" id="KW-0547">Nucleotide-binding</keyword>
<keyword evidence="4" id="KW-0808">Transferase</keyword>
<evidence type="ECO:0000256" key="11">
    <source>
        <dbReference type="ARBA" id="ARBA00048830"/>
    </source>
</evidence>
<evidence type="ECO:0000256" key="9">
    <source>
        <dbReference type="ARBA" id="ARBA00025732"/>
    </source>
</evidence>
<keyword evidence="3" id="KW-0507">mRNA processing</keyword>
<accession>A0A7L9AXG8</accession>
<evidence type="ECO:0000313" key="14">
    <source>
        <dbReference type="Proteomes" id="UP001162120"/>
    </source>
</evidence>
<evidence type="ECO:0000256" key="5">
    <source>
        <dbReference type="ARBA" id="ARBA00022741"/>
    </source>
</evidence>